<dbReference type="SMART" id="SM00721">
    <property type="entry name" value="BAR"/>
    <property type="match status" value="1"/>
</dbReference>
<dbReference type="InterPro" id="IPR048886">
    <property type="entry name" value="Bin2_C"/>
</dbReference>
<evidence type="ECO:0000259" key="38">
    <source>
        <dbReference type="PROSITE" id="PS50002"/>
    </source>
</evidence>
<dbReference type="SUPFAM" id="SSF103657">
    <property type="entry name" value="BAR/IMD domain-like"/>
    <property type="match status" value="1"/>
</dbReference>
<dbReference type="Proteomes" id="UP001142489">
    <property type="component" value="Unassembled WGS sequence"/>
</dbReference>
<evidence type="ECO:0000256" key="36">
    <source>
        <dbReference type="SAM" id="MobiDB-lite"/>
    </source>
</evidence>
<keyword evidence="26" id="KW-0325">Glycoprotein</keyword>
<dbReference type="Gene3D" id="2.80.10.50">
    <property type="match status" value="1"/>
</dbReference>
<proteinExistence type="inferred from homology"/>
<dbReference type="PROSITE" id="PS00135">
    <property type="entry name" value="TRYPSIN_SER"/>
    <property type="match status" value="1"/>
</dbReference>
<feature type="compositionally biased region" description="Basic and acidic residues" evidence="36">
    <location>
        <begin position="337"/>
        <end position="346"/>
    </location>
</feature>
<dbReference type="FunFam" id="2.80.10.50:FF:000024">
    <property type="entry name" value="Polypeptide N-acetylgalactosaminyltransferase"/>
    <property type="match status" value="1"/>
</dbReference>
<dbReference type="InterPro" id="IPR043504">
    <property type="entry name" value="Peptidase_S1_PA_chymotrypsin"/>
</dbReference>
<evidence type="ECO:0000256" key="26">
    <source>
        <dbReference type="ARBA" id="ARBA00023180"/>
    </source>
</evidence>
<dbReference type="SMART" id="SM00458">
    <property type="entry name" value="RICIN"/>
    <property type="match status" value="1"/>
</dbReference>
<dbReference type="InterPro" id="IPR027267">
    <property type="entry name" value="AH/BAR_dom_sf"/>
</dbReference>
<comment type="cofactor">
    <cofactor evidence="2">
        <name>Mn(2+)</name>
        <dbReference type="ChEBI" id="CHEBI:29035"/>
    </cofactor>
</comment>
<keyword evidence="14" id="KW-0328">Glycosyltransferase</keyword>
<keyword evidence="13 34" id="KW-0645">Protease</keyword>
<feature type="coiled-coil region" evidence="35">
    <location>
        <begin position="1053"/>
        <end position="1087"/>
    </location>
</feature>
<dbReference type="InterPro" id="IPR001452">
    <property type="entry name" value="SH3_domain"/>
</dbReference>
<evidence type="ECO:0000256" key="32">
    <source>
        <dbReference type="ARBA" id="ARBA00072987"/>
    </source>
</evidence>
<evidence type="ECO:0000256" key="23">
    <source>
        <dbReference type="ARBA" id="ARBA00023034"/>
    </source>
</evidence>
<keyword evidence="17" id="KW-0479">Metal-binding</keyword>
<comment type="subcellular location">
    <subcellularLocation>
        <location evidence="4">Cytoplasm</location>
    </subcellularLocation>
    <subcellularLocation>
        <location evidence="3">Golgi apparatus membrane</location>
        <topology evidence="3">Single-pass type II membrane protein</topology>
    </subcellularLocation>
    <subcellularLocation>
        <location evidence="5">Secreted</location>
    </subcellularLocation>
</comment>
<dbReference type="SMART" id="SM00020">
    <property type="entry name" value="Tryp_SPc"/>
    <property type="match status" value="1"/>
</dbReference>
<dbReference type="InterPro" id="IPR018114">
    <property type="entry name" value="TRYPSIN_HIS"/>
</dbReference>
<dbReference type="FunFam" id="2.40.10.10:FF:000280">
    <property type="match status" value="1"/>
</dbReference>
<dbReference type="GO" id="GO:0046872">
    <property type="term" value="F:metal ion binding"/>
    <property type="evidence" value="ECO:0007669"/>
    <property type="project" value="UniProtKB-KW"/>
</dbReference>
<dbReference type="GO" id="GO:0006508">
    <property type="term" value="P:proteolysis"/>
    <property type="evidence" value="ECO:0007669"/>
    <property type="project" value="UniProtKB-KW"/>
</dbReference>
<dbReference type="GO" id="GO:0000139">
    <property type="term" value="C:Golgi membrane"/>
    <property type="evidence" value="ECO:0007669"/>
    <property type="project" value="UniProtKB-SubCell"/>
</dbReference>
<keyword evidence="24 37" id="KW-0472">Membrane</keyword>
<evidence type="ECO:0000256" key="11">
    <source>
        <dbReference type="ARBA" id="ARBA00022490"/>
    </source>
</evidence>
<dbReference type="InterPro" id="IPR045885">
    <property type="entry name" value="GalNAc-T"/>
</dbReference>
<dbReference type="EMBL" id="JAPFRF010000011">
    <property type="protein sequence ID" value="KAJ7317766.1"/>
    <property type="molecule type" value="Genomic_DNA"/>
</dbReference>
<evidence type="ECO:0000256" key="14">
    <source>
        <dbReference type="ARBA" id="ARBA00022676"/>
    </source>
</evidence>
<dbReference type="InterPro" id="IPR001173">
    <property type="entry name" value="Glyco_trans_2-like"/>
</dbReference>
<dbReference type="GO" id="GO:0004252">
    <property type="term" value="F:serine-type endopeptidase activity"/>
    <property type="evidence" value="ECO:0007669"/>
    <property type="project" value="UniProtKB-EC"/>
</dbReference>
<keyword evidence="27" id="KW-0464">Manganese</keyword>
<dbReference type="PRINTS" id="PR01251">
    <property type="entry name" value="AMPHIPHYSIN"/>
</dbReference>
<comment type="catalytic activity">
    <reaction evidence="31">
        <text>L-seryl-[protein] + UDP-N-acetyl-alpha-D-galactosamine = a 3-O-[N-acetyl-alpha-D-galactosaminyl]-L-seryl-[protein] + UDP + H(+)</text>
        <dbReference type="Rhea" id="RHEA:23956"/>
        <dbReference type="Rhea" id="RHEA-COMP:9863"/>
        <dbReference type="Rhea" id="RHEA-COMP:12788"/>
        <dbReference type="ChEBI" id="CHEBI:15378"/>
        <dbReference type="ChEBI" id="CHEBI:29999"/>
        <dbReference type="ChEBI" id="CHEBI:53604"/>
        <dbReference type="ChEBI" id="CHEBI:58223"/>
        <dbReference type="ChEBI" id="CHEBI:67138"/>
        <dbReference type="EC" id="2.4.1.41"/>
    </reaction>
</comment>
<keyword evidence="11" id="KW-0963">Cytoplasm</keyword>
<feature type="domain" description="SH3" evidence="38">
    <location>
        <begin position="1452"/>
        <end position="1523"/>
    </location>
</feature>
<keyword evidence="12" id="KW-0964">Secreted</keyword>
<reference evidence="41" key="1">
    <citation type="journal article" date="2023" name="DNA Res.">
        <title>Chromosome-level genome assembly of Phrynocephalus forsythii using third-generation DNA sequencing and Hi-C analysis.</title>
        <authorList>
            <person name="Qi Y."/>
            <person name="Zhao W."/>
            <person name="Zhao Y."/>
            <person name="Niu C."/>
            <person name="Cao S."/>
            <person name="Zhang Y."/>
        </authorList>
    </citation>
    <scope>NUCLEOTIDE SEQUENCE</scope>
    <source>
        <tissue evidence="41">Muscle</tissue>
    </source>
</reference>
<keyword evidence="18" id="KW-0430">Lectin</keyword>
<dbReference type="Pfam" id="PF03114">
    <property type="entry name" value="BAR"/>
    <property type="match status" value="1"/>
</dbReference>
<keyword evidence="16 37" id="KW-0812">Transmembrane</keyword>
<keyword evidence="34" id="KW-0720">Serine protease</keyword>
<dbReference type="Gene3D" id="1.20.1270.60">
    <property type="entry name" value="Arfaptin homology (AH) domain/BAR domain"/>
    <property type="match status" value="1"/>
</dbReference>
<dbReference type="InterPro" id="IPR009003">
    <property type="entry name" value="Peptidase_S1_PA"/>
</dbReference>
<evidence type="ECO:0000256" key="2">
    <source>
        <dbReference type="ARBA" id="ARBA00001936"/>
    </source>
</evidence>
<keyword evidence="23" id="KW-0333">Golgi apparatus</keyword>
<dbReference type="EC" id="2.4.1.41" evidence="9"/>
<name>A0A9Q0XLG9_9SAUR</name>
<dbReference type="InterPro" id="IPR033116">
    <property type="entry name" value="TRYPSIN_SER"/>
</dbReference>
<dbReference type="GO" id="GO:0006493">
    <property type="term" value="P:protein O-linked glycosylation"/>
    <property type="evidence" value="ECO:0007669"/>
    <property type="project" value="TreeGrafter"/>
</dbReference>
<accession>A0A9Q0XLG9</accession>
<comment type="catalytic activity">
    <reaction evidence="28">
        <text>Hydrolysis of proteins, including elastin. Preferential cleavage: Ala-|-Xaa.</text>
        <dbReference type="EC" id="3.4.21.36"/>
    </reaction>
</comment>
<dbReference type="PROSITE" id="PS51021">
    <property type="entry name" value="BAR"/>
    <property type="match status" value="1"/>
</dbReference>
<dbReference type="SUPFAM" id="SSF50494">
    <property type="entry name" value="Trypsin-like serine proteases"/>
    <property type="match status" value="1"/>
</dbReference>
<protein>
    <recommendedName>
        <fullName evidence="32">Bridging integrator 2</fullName>
        <ecNumber evidence="9">2.4.1.41</ecNumber>
        <ecNumber evidence="29">3.4.21.36</ecNumber>
    </recommendedName>
</protein>
<evidence type="ECO:0000256" key="24">
    <source>
        <dbReference type="ARBA" id="ARBA00023136"/>
    </source>
</evidence>
<dbReference type="PROSITE" id="PS50231">
    <property type="entry name" value="RICIN_B_LECTIN"/>
    <property type="match status" value="1"/>
</dbReference>
<dbReference type="InterPro" id="IPR027791">
    <property type="entry name" value="Galactosyl_T_C"/>
</dbReference>
<dbReference type="Pfam" id="PF21532">
    <property type="entry name" value="Bin2_C"/>
    <property type="match status" value="1"/>
</dbReference>
<evidence type="ECO:0000313" key="42">
    <source>
        <dbReference type="Proteomes" id="UP001142489"/>
    </source>
</evidence>
<keyword evidence="21" id="KW-0735">Signal-anchor</keyword>
<comment type="cofactor">
    <cofactor evidence="1">
        <name>Ca(2+)</name>
        <dbReference type="ChEBI" id="CHEBI:29108"/>
    </cofactor>
</comment>
<evidence type="ECO:0000256" key="22">
    <source>
        <dbReference type="ARBA" id="ARBA00022989"/>
    </source>
</evidence>
<sequence>MRLLRRHYGPLKLALVGVVFVIFLFIMQRDVGSRDQREEPWLKNIVDRKDQMIDMMMGAVNNIRDSMPKLQIRAPVQQEAPVQDSNSCLPGYYTPAELKPFMERPPQDPNSPGADGKPFKKDQWTEKETKEKESGYEKHCFNAYASERISLQRALGPDSRPPECIEQKFKRCPPLPTTSVIIVFHNEAWSTLLRTVYSVLYSSPAILLKEIILVDDASTDDYLKDELDNYVKQLQIVRVVRQQERKGLITARLLGASVATGDVLTFLDAHCECFHGWLEPLLSRIAEEPTAVVSPDITTIDLNTFEFSKPIQYGKQHSRGNFDWSLTFGWEAIPQHEKQREKRRDVPYQLQSPPLSPLKTRQTDTALRTPTFAGGLFAISKVYFEHVGSYDDQMEIWGGENVEMSFRVWQCGGQLEIIPCSVVGHVFRSKSPHTFPKGTQVISRNQVRLAEVWMDDYKEIFYRRNQQASQMAREKTYGDLTERLMLKERLHCKNFTWYLQTIYPEIFIPDLTPAFYGAIRNEGAKRCLDVGENNHGGKPLIMYPCHGMGGNQYFEYTSQRDLRHNIGKQLCLRAKAGPVELGDCYYTGKHSRVPENEEWELTKDHLIKNTASNKCLSARGEHPSMAPCNTADPYQLWGGVGSRFTFRHFRNLRHRLQQQKSGKLPMCLRKKMTPGGRGCVPSENGCCYKPVKPPWWREVPNYPRHGSEVPLEKHERVVGGYEARKHAWPYQISLQYSSLGSWYHTCGGTLVARNWVMTAAHCVDRNMNFRVVLGDHNVYQQEGPEQYIGVSKIIIHPYWNSNNVAGGYDIAMLRLSQSATLNSYVKLAALPPSGQILPNNNPCYVSGWGRTQTNGQLASVLQEAYLPVVDYSTCSSPSFWGSTVKSTMVCAGGDGTRSGCQGDSGGPLNCLVNGAYYVHGVTSFVSSSGCNVYRKPTVFTRVSAYISWINNAEGHKLYKDLKAFLSAVKVMHESSKKVSETLQEIYSEEWDGYEDLKAIVQSNDLLWEDYEEKLADQAVRTMENYLSQFNEIKDRIGKRGRKLVDYDSSRHHLEALQNAKKKDEAKIAKAEEEFYKAQAVFEELNKELREELPVLYNSRIACYVAIFQNISNLRDIFYKEMSKLNHDLYDVMSKLEKQHSNKVFIIKGLPSNRSSLVISSPVSPVSSPFTFAENSLSETQASAPDAPAKQNGELASAADAAPVTSDATETEEETPASFATALDSKAAEVAKSNPSTLREPKGGNQAMNLETPLSISAGAPPKVEELANHIVVEILSEAIHEAAVKVQGVSEDSKDTAQPPSVNHVEAGETCRDDRGSPPQARGGNLSLLKEEMEYRQDETQAEEPEGEVLLLDEKSVCPEGNLPDPCSSIQGEEIQQEVSSSANDCPTGAIQQQDTGTKEVSCQDHEDAEVDSNSEGSMEEVDVSPKVTHTQTISSFFSEDKTEDYVKLPLGFLFKAQATEAHASEDENHLQFAAGETIFVLSDAPAEEQGFLMGIKERDWKKNQDMKQKGLFPPDLIKSVTLE</sequence>
<keyword evidence="42" id="KW-1185">Reference proteome</keyword>
<feature type="compositionally biased region" description="Basic and acidic residues" evidence="36">
    <location>
        <begin position="1306"/>
        <end position="1316"/>
    </location>
</feature>
<evidence type="ECO:0000256" key="4">
    <source>
        <dbReference type="ARBA" id="ARBA00004496"/>
    </source>
</evidence>
<dbReference type="PROSITE" id="PS50002">
    <property type="entry name" value="SH3"/>
    <property type="match status" value="1"/>
</dbReference>
<evidence type="ECO:0000256" key="5">
    <source>
        <dbReference type="ARBA" id="ARBA00004613"/>
    </source>
</evidence>
<evidence type="ECO:0000256" key="28">
    <source>
        <dbReference type="ARBA" id="ARBA00036864"/>
    </source>
</evidence>
<dbReference type="InterPro" id="IPR004148">
    <property type="entry name" value="BAR_dom"/>
</dbReference>
<evidence type="ECO:0000256" key="37">
    <source>
        <dbReference type="SAM" id="Phobius"/>
    </source>
</evidence>
<evidence type="ECO:0000256" key="8">
    <source>
        <dbReference type="ARBA" id="ARBA00009228"/>
    </source>
</evidence>
<keyword evidence="20" id="KW-0106">Calcium</keyword>
<organism evidence="41 42">
    <name type="scientific">Phrynocephalus forsythii</name>
    <dbReference type="NCBI Taxonomy" id="171643"/>
    <lineage>
        <taxon>Eukaryota</taxon>
        <taxon>Metazoa</taxon>
        <taxon>Chordata</taxon>
        <taxon>Craniata</taxon>
        <taxon>Vertebrata</taxon>
        <taxon>Euteleostomi</taxon>
        <taxon>Lepidosauria</taxon>
        <taxon>Squamata</taxon>
        <taxon>Bifurcata</taxon>
        <taxon>Unidentata</taxon>
        <taxon>Episquamata</taxon>
        <taxon>Toxicofera</taxon>
        <taxon>Iguania</taxon>
        <taxon>Acrodonta</taxon>
        <taxon>Agamidae</taxon>
        <taxon>Agaminae</taxon>
        <taxon>Phrynocephalus</taxon>
    </lineage>
</organism>
<dbReference type="EC" id="3.4.21.36" evidence="29"/>
<feature type="region of interest" description="Disordered" evidence="36">
    <location>
        <begin position="337"/>
        <end position="361"/>
    </location>
</feature>
<dbReference type="Pfam" id="PF00089">
    <property type="entry name" value="Trypsin"/>
    <property type="match status" value="1"/>
</dbReference>
<evidence type="ECO:0000256" key="27">
    <source>
        <dbReference type="ARBA" id="ARBA00023211"/>
    </source>
</evidence>
<evidence type="ECO:0000256" key="25">
    <source>
        <dbReference type="ARBA" id="ARBA00023157"/>
    </source>
</evidence>
<evidence type="ECO:0000256" key="33">
    <source>
        <dbReference type="PROSITE-ProRule" id="PRU00192"/>
    </source>
</evidence>
<dbReference type="GO" id="GO:0005576">
    <property type="term" value="C:extracellular region"/>
    <property type="evidence" value="ECO:0007669"/>
    <property type="project" value="UniProtKB-SubCell"/>
</dbReference>
<evidence type="ECO:0000256" key="16">
    <source>
        <dbReference type="ARBA" id="ARBA00022692"/>
    </source>
</evidence>
<evidence type="ECO:0000256" key="13">
    <source>
        <dbReference type="ARBA" id="ARBA00022670"/>
    </source>
</evidence>
<evidence type="ECO:0000256" key="19">
    <source>
        <dbReference type="ARBA" id="ARBA00022801"/>
    </source>
</evidence>
<evidence type="ECO:0000256" key="10">
    <source>
        <dbReference type="ARBA" id="ARBA00022443"/>
    </source>
</evidence>
<evidence type="ECO:0000256" key="20">
    <source>
        <dbReference type="ARBA" id="ARBA00022837"/>
    </source>
</evidence>
<feature type="region of interest" description="Disordered" evidence="36">
    <location>
        <begin position="1176"/>
        <end position="1248"/>
    </location>
</feature>
<feature type="region of interest" description="Disordered" evidence="36">
    <location>
        <begin position="99"/>
        <end position="132"/>
    </location>
</feature>
<evidence type="ECO:0000256" key="29">
    <source>
        <dbReference type="ARBA" id="ARBA00039015"/>
    </source>
</evidence>
<comment type="catalytic activity">
    <reaction evidence="30">
        <text>L-threonyl-[protein] + UDP-N-acetyl-alpha-D-galactosamine = a 3-O-[N-acetyl-alpha-D-galactosaminyl]-L-threonyl-[protein] + UDP + H(+)</text>
        <dbReference type="Rhea" id="RHEA:52424"/>
        <dbReference type="Rhea" id="RHEA-COMP:11060"/>
        <dbReference type="Rhea" id="RHEA-COMP:11689"/>
        <dbReference type="ChEBI" id="CHEBI:15378"/>
        <dbReference type="ChEBI" id="CHEBI:30013"/>
        <dbReference type="ChEBI" id="CHEBI:58223"/>
        <dbReference type="ChEBI" id="CHEBI:67138"/>
        <dbReference type="ChEBI" id="CHEBI:87075"/>
        <dbReference type="EC" id="2.4.1.41"/>
    </reaction>
</comment>
<dbReference type="SUPFAM" id="SSF50370">
    <property type="entry name" value="Ricin B-like lectins"/>
    <property type="match status" value="1"/>
</dbReference>
<feature type="compositionally biased region" description="Acidic residues" evidence="36">
    <location>
        <begin position="1407"/>
        <end position="1423"/>
    </location>
</feature>
<dbReference type="InterPro" id="IPR029044">
    <property type="entry name" value="Nucleotide-diphossugar_trans"/>
</dbReference>
<comment type="similarity">
    <text evidence="8">Belongs to the peptidase S1 family. Snake venom subfamily.</text>
</comment>
<evidence type="ECO:0000256" key="3">
    <source>
        <dbReference type="ARBA" id="ARBA00004323"/>
    </source>
</evidence>
<evidence type="ECO:0000256" key="18">
    <source>
        <dbReference type="ARBA" id="ARBA00022734"/>
    </source>
</evidence>
<keyword evidence="25" id="KW-1015">Disulfide bond</keyword>
<keyword evidence="35" id="KW-0175">Coiled coil</keyword>
<dbReference type="InterPro" id="IPR036028">
    <property type="entry name" value="SH3-like_dom_sf"/>
</dbReference>
<dbReference type="InterPro" id="IPR035992">
    <property type="entry name" value="Ricin_B-like_lectins"/>
</dbReference>
<dbReference type="InterPro" id="IPR000772">
    <property type="entry name" value="Ricin_B_lectin"/>
</dbReference>
<feature type="domain" description="BAR" evidence="40">
    <location>
        <begin position="924"/>
        <end position="1141"/>
    </location>
</feature>
<keyword evidence="10 33" id="KW-0728">SH3 domain</keyword>
<evidence type="ECO:0000256" key="12">
    <source>
        <dbReference type="ARBA" id="ARBA00022525"/>
    </source>
</evidence>
<dbReference type="SUPFAM" id="SSF50044">
    <property type="entry name" value="SH3-domain"/>
    <property type="match status" value="1"/>
</dbReference>
<dbReference type="PROSITE" id="PS00134">
    <property type="entry name" value="TRYPSIN_HIS"/>
    <property type="match status" value="1"/>
</dbReference>
<evidence type="ECO:0000256" key="30">
    <source>
        <dbReference type="ARBA" id="ARBA00050905"/>
    </source>
</evidence>
<comment type="caution">
    <text evidence="41">The sequence shown here is derived from an EMBL/GenBank/DDBJ whole genome shotgun (WGS) entry which is preliminary data.</text>
</comment>
<evidence type="ECO:0000256" key="35">
    <source>
        <dbReference type="SAM" id="Coils"/>
    </source>
</evidence>
<dbReference type="InterPro" id="IPR001254">
    <property type="entry name" value="Trypsin_dom"/>
</dbReference>
<evidence type="ECO:0000256" key="34">
    <source>
        <dbReference type="RuleBase" id="RU363034"/>
    </source>
</evidence>
<dbReference type="GO" id="GO:0004653">
    <property type="term" value="F:polypeptide N-acetylgalactosaminyltransferase activity"/>
    <property type="evidence" value="ECO:0007669"/>
    <property type="project" value="UniProtKB-EC"/>
</dbReference>
<evidence type="ECO:0000313" key="41">
    <source>
        <dbReference type="EMBL" id="KAJ7317766.1"/>
    </source>
</evidence>
<feature type="compositionally biased region" description="Basic and acidic residues" evidence="36">
    <location>
        <begin position="117"/>
        <end position="132"/>
    </location>
</feature>
<evidence type="ECO:0000256" key="7">
    <source>
        <dbReference type="ARBA" id="ARBA00005680"/>
    </source>
</evidence>
<dbReference type="FunFam" id="3.90.550.10:FF:000039">
    <property type="entry name" value="Polypeptide N-acetylgalactosaminyltransferase"/>
    <property type="match status" value="1"/>
</dbReference>
<comment type="pathway">
    <text evidence="6">Protein modification; protein glycosylation.</text>
</comment>
<keyword evidence="22 37" id="KW-1133">Transmembrane helix</keyword>
<keyword evidence="19 34" id="KW-0378">Hydrolase</keyword>
<feature type="region of interest" description="Disordered" evidence="36">
    <location>
        <begin position="1374"/>
        <end position="1427"/>
    </location>
</feature>
<dbReference type="Gene3D" id="3.90.550.10">
    <property type="entry name" value="Spore Coat Polysaccharide Biosynthesis Protein SpsA, Chain A"/>
    <property type="match status" value="1"/>
</dbReference>
<evidence type="ECO:0000256" key="6">
    <source>
        <dbReference type="ARBA" id="ARBA00004922"/>
    </source>
</evidence>
<feature type="domain" description="Peptidase S1" evidence="39">
    <location>
        <begin position="717"/>
        <end position="954"/>
    </location>
</feature>
<evidence type="ECO:0000256" key="21">
    <source>
        <dbReference type="ARBA" id="ARBA00022968"/>
    </source>
</evidence>
<feature type="compositionally biased region" description="Polar residues" evidence="36">
    <location>
        <begin position="1377"/>
        <end position="1401"/>
    </location>
</feature>
<dbReference type="Pfam" id="PF00652">
    <property type="entry name" value="Ricin_B_lectin"/>
    <property type="match status" value="1"/>
</dbReference>
<evidence type="ECO:0000256" key="9">
    <source>
        <dbReference type="ARBA" id="ARBA00012644"/>
    </source>
</evidence>
<evidence type="ECO:0000256" key="15">
    <source>
        <dbReference type="ARBA" id="ARBA00022679"/>
    </source>
</evidence>
<gene>
    <name evidence="41" type="ORF">JRQ81_003928</name>
</gene>
<evidence type="ECO:0000256" key="17">
    <source>
        <dbReference type="ARBA" id="ARBA00022723"/>
    </source>
</evidence>
<dbReference type="CDD" id="cd00190">
    <property type="entry name" value="Tryp_SPc"/>
    <property type="match status" value="1"/>
</dbReference>
<feature type="region of interest" description="Disordered" evidence="36">
    <location>
        <begin position="1289"/>
        <end position="1326"/>
    </location>
</feature>
<dbReference type="CDD" id="cd02510">
    <property type="entry name" value="pp-GalNAc-T"/>
    <property type="match status" value="1"/>
</dbReference>
<evidence type="ECO:0000259" key="39">
    <source>
        <dbReference type="PROSITE" id="PS50240"/>
    </source>
</evidence>
<dbReference type="PANTHER" id="PTHR11675">
    <property type="entry name" value="N-ACETYLGALACTOSAMINYLTRANSFERASE"/>
    <property type="match status" value="1"/>
</dbReference>
<keyword evidence="15" id="KW-0808">Transferase</keyword>
<evidence type="ECO:0000259" key="40">
    <source>
        <dbReference type="PROSITE" id="PS51021"/>
    </source>
</evidence>
<dbReference type="PANTHER" id="PTHR11675:SF58">
    <property type="entry name" value="POLYPEPTIDE N-ACETYLGALACTOSAMINYLTRANSFERASE 6"/>
    <property type="match status" value="1"/>
</dbReference>
<dbReference type="FunFam" id="2.40.10.10:FF:000122">
    <property type="entry name" value="Chymotrypsin-like elastase family member 1"/>
    <property type="match status" value="1"/>
</dbReference>
<dbReference type="Gene3D" id="2.30.30.40">
    <property type="entry name" value="SH3 Domains"/>
    <property type="match status" value="1"/>
</dbReference>
<dbReference type="FunFam" id="1.20.1270.60:FF:000167">
    <property type="entry name" value="Bridging integrator 2"/>
    <property type="match status" value="1"/>
</dbReference>
<dbReference type="PROSITE" id="PS50240">
    <property type="entry name" value="TRYPSIN_DOM"/>
    <property type="match status" value="1"/>
</dbReference>
<comment type="similarity">
    <text evidence="7">Belongs to the glycosyltransferase 2 family. GalNAc-T subfamily.</text>
</comment>
<feature type="transmembrane region" description="Helical" evidence="37">
    <location>
        <begin position="9"/>
        <end position="27"/>
    </location>
</feature>
<dbReference type="GO" id="GO:0030246">
    <property type="term" value="F:carbohydrate binding"/>
    <property type="evidence" value="ECO:0007669"/>
    <property type="project" value="UniProtKB-KW"/>
</dbReference>
<dbReference type="SUPFAM" id="SSF53448">
    <property type="entry name" value="Nucleotide-diphospho-sugar transferases"/>
    <property type="match status" value="1"/>
</dbReference>
<evidence type="ECO:0000256" key="1">
    <source>
        <dbReference type="ARBA" id="ARBA00001913"/>
    </source>
</evidence>
<dbReference type="OrthoDB" id="10066789at2759"/>
<evidence type="ECO:0000256" key="31">
    <source>
        <dbReference type="ARBA" id="ARBA00052209"/>
    </source>
</evidence>
<dbReference type="Pfam" id="PF02709">
    <property type="entry name" value="Glyco_transf_7C"/>
    <property type="match status" value="1"/>
</dbReference>
<dbReference type="Gene3D" id="2.40.10.10">
    <property type="entry name" value="Trypsin-like serine proteases"/>
    <property type="match status" value="2"/>
</dbReference>
<dbReference type="Pfam" id="PF00535">
    <property type="entry name" value="Glycos_transf_2"/>
    <property type="match status" value="1"/>
</dbReference>